<evidence type="ECO:0000313" key="3">
    <source>
        <dbReference type="Proteomes" id="UP000292580"/>
    </source>
</evidence>
<dbReference type="Proteomes" id="UP000292580">
    <property type="component" value="Unassembled WGS sequence"/>
</dbReference>
<dbReference type="AlphaFoldDB" id="A0A483CQR3"/>
<keyword evidence="3" id="KW-1185">Reference proteome</keyword>
<proteinExistence type="predicted"/>
<keyword evidence="1" id="KW-0812">Transmembrane</keyword>
<gene>
    <name evidence="2" type="ORF">CUJ86_10465</name>
</gene>
<keyword evidence="1" id="KW-1133">Transmembrane helix</keyword>
<dbReference type="EMBL" id="PGCL01000005">
    <property type="protein sequence ID" value="TAJ43545.1"/>
    <property type="molecule type" value="Genomic_DNA"/>
</dbReference>
<feature type="transmembrane region" description="Helical" evidence="1">
    <location>
        <begin position="6"/>
        <end position="28"/>
    </location>
</feature>
<protein>
    <submittedName>
        <fullName evidence="2">Uncharacterized protein</fullName>
    </submittedName>
</protein>
<dbReference type="OrthoDB" id="112222at2157"/>
<evidence type="ECO:0000313" key="2">
    <source>
        <dbReference type="EMBL" id="TAJ43545.1"/>
    </source>
</evidence>
<sequence length="169" mass="17606">MNGETALAIITGLAVALIFSVTLFVGGIGGEEPALQTLDPVPTTGPAIVPTPATTAAPAPTNTPAQNTPLPPADQVAGTWHYNSTVMVCLVLFENGTAVMTTEEELTEGAPQVRQGDWTFEPRIRIGTQRAYHLSLDDGEYMLYLEPTAGVLTIHGGSSGTVMAFVPAA</sequence>
<dbReference type="RefSeq" id="WP_130647523.1">
    <property type="nucleotide sequence ID" value="NZ_PGCL01000005.1"/>
</dbReference>
<name>A0A483CQR3_9EURY</name>
<organism evidence="2 3">
    <name type="scientific">Methanofollis fontis</name>
    <dbReference type="NCBI Taxonomy" id="2052832"/>
    <lineage>
        <taxon>Archaea</taxon>
        <taxon>Methanobacteriati</taxon>
        <taxon>Methanobacteriota</taxon>
        <taxon>Stenosarchaea group</taxon>
        <taxon>Methanomicrobia</taxon>
        <taxon>Methanomicrobiales</taxon>
        <taxon>Methanomicrobiaceae</taxon>
        <taxon>Methanofollis</taxon>
    </lineage>
</organism>
<evidence type="ECO:0000256" key="1">
    <source>
        <dbReference type="SAM" id="Phobius"/>
    </source>
</evidence>
<reference evidence="2 3" key="1">
    <citation type="submission" date="2017-11" db="EMBL/GenBank/DDBJ databases">
        <title>Isolation and Characterization of Methanofollis Species from Methane Seep Offshore SW Taiwan.</title>
        <authorList>
            <person name="Teng N.-H."/>
            <person name="Lai M.-C."/>
            <person name="Chen S.-C."/>
        </authorList>
    </citation>
    <scope>NUCLEOTIDE SEQUENCE [LARGE SCALE GENOMIC DNA]</scope>
    <source>
        <strain evidence="2 3">FWC-SCC2</strain>
    </source>
</reference>
<accession>A0A483CQR3</accession>
<keyword evidence="1" id="KW-0472">Membrane</keyword>
<comment type="caution">
    <text evidence="2">The sequence shown here is derived from an EMBL/GenBank/DDBJ whole genome shotgun (WGS) entry which is preliminary data.</text>
</comment>